<dbReference type="AlphaFoldDB" id="A0A348W8I1"/>
<comment type="caution">
    <text evidence="5">The sequence shown here is derived from an EMBL/GenBank/DDBJ whole genome shotgun (WGS) entry which is preliminary data.</text>
</comment>
<dbReference type="Gene3D" id="3.40.50.300">
    <property type="entry name" value="P-loop containing nucleotide triphosphate hydrolases"/>
    <property type="match status" value="1"/>
</dbReference>
<dbReference type="GO" id="GO:0005524">
    <property type="term" value="F:ATP binding"/>
    <property type="evidence" value="ECO:0007669"/>
    <property type="project" value="UniProtKB-KW"/>
</dbReference>
<dbReference type="SUPFAM" id="SSF52540">
    <property type="entry name" value="P-loop containing nucleoside triphosphate hydrolases"/>
    <property type="match status" value="1"/>
</dbReference>
<gene>
    <name evidence="5" type="ORF">DCS45_03060</name>
</gene>
<dbReference type="Proteomes" id="UP000264719">
    <property type="component" value="Unassembled WGS sequence"/>
</dbReference>
<proteinExistence type="predicted"/>
<name>A0A348W8I1_9RHOB</name>
<dbReference type="InterPro" id="IPR045076">
    <property type="entry name" value="MutS"/>
</dbReference>
<evidence type="ECO:0000256" key="3">
    <source>
        <dbReference type="ARBA" id="ARBA00023125"/>
    </source>
</evidence>
<sequence length="56" mass="5756">ANDCDLGGEADIWLLTGPNMAGKSTFLRQNALIAILAQMGSFVPAASAHIGLVSQV</sequence>
<dbReference type="EMBL" id="DMVW01000031">
    <property type="protein sequence ID" value="HAR50843.1"/>
    <property type="molecule type" value="Genomic_DNA"/>
</dbReference>
<dbReference type="InterPro" id="IPR000432">
    <property type="entry name" value="DNA_mismatch_repair_MutS_C"/>
</dbReference>
<dbReference type="PANTHER" id="PTHR11361">
    <property type="entry name" value="DNA MISMATCH REPAIR PROTEIN MUTS FAMILY MEMBER"/>
    <property type="match status" value="1"/>
</dbReference>
<evidence type="ECO:0000313" key="5">
    <source>
        <dbReference type="EMBL" id="HAR50843.1"/>
    </source>
</evidence>
<organism evidence="5 6">
    <name type="scientific">Roseovarius nubinhibens</name>
    <dbReference type="NCBI Taxonomy" id="314263"/>
    <lineage>
        <taxon>Bacteria</taxon>
        <taxon>Pseudomonadati</taxon>
        <taxon>Pseudomonadota</taxon>
        <taxon>Alphaproteobacteria</taxon>
        <taxon>Rhodobacterales</taxon>
        <taxon>Roseobacteraceae</taxon>
        <taxon>Roseovarius</taxon>
    </lineage>
</organism>
<reference evidence="5 6" key="1">
    <citation type="journal article" date="2018" name="Nat. Biotechnol.">
        <title>A standardized bacterial taxonomy based on genome phylogeny substantially revises the tree of life.</title>
        <authorList>
            <person name="Parks D.H."/>
            <person name="Chuvochina M."/>
            <person name="Waite D.W."/>
            <person name="Rinke C."/>
            <person name="Skarshewski A."/>
            <person name="Chaumeil P.A."/>
            <person name="Hugenholtz P."/>
        </authorList>
    </citation>
    <scope>NUCLEOTIDE SEQUENCE [LARGE SCALE GENOMIC DNA]</scope>
    <source>
        <strain evidence="5">UBA9169</strain>
    </source>
</reference>
<evidence type="ECO:0000256" key="1">
    <source>
        <dbReference type="ARBA" id="ARBA00022741"/>
    </source>
</evidence>
<keyword evidence="2" id="KW-0067">ATP-binding</keyword>
<keyword evidence="3" id="KW-0238">DNA-binding</keyword>
<evidence type="ECO:0000256" key="2">
    <source>
        <dbReference type="ARBA" id="ARBA00022840"/>
    </source>
</evidence>
<dbReference type="Pfam" id="PF00488">
    <property type="entry name" value="MutS_V"/>
    <property type="match status" value="1"/>
</dbReference>
<dbReference type="GO" id="GO:0030983">
    <property type="term" value="F:mismatched DNA binding"/>
    <property type="evidence" value="ECO:0007669"/>
    <property type="project" value="InterPro"/>
</dbReference>
<dbReference type="GO" id="GO:0140664">
    <property type="term" value="F:ATP-dependent DNA damage sensor activity"/>
    <property type="evidence" value="ECO:0007669"/>
    <property type="project" value="InterPro"/>
</dbReference>
<dbReference type="GO" id="GO:0006298">
    <property type="term" value="P:mismatch repair"/>
    <property type="evidence" value="ECO:0007669"/>
    <property type="project" value="InterPro"/>
</dbReference>
<keyword evidence="1" id="KW-0547">Nucleotide-binding</keyword>
<feature type="non-terminal residue" evidence="5">
    <location>
        <position position="56"/>
    </location>
</feature>
<dbReference type="PANTHER" id="PTHR11361:SF34">
    <property type="entry name" value="DNA MISMATCH REPAIR PROTEIN MSH1, MITOCHONDRIAL"/>
    <property type="match status" value="1"/>
</dbReference>
<evidence type="ECO:0000313" key="6">
    <source>
        <dbReference type="Proteomes" id="UP000264719"/>
    </source>
</evidence>
<feature type="domain" description="DNA mismatch repair proteins mutS family" evidence="4">
    <location>
        <begin position="13"/>
        <end position="56"/>
    </location>
</feature>
<feature type="non-terminal residue" evidence="5">
    <location>
        <position position="1"/>
    </location>
</feature>
<dbReference type="InterPro" id="IPR027417">
    <property type="entry name" value="P-loop_NTPase"/>
</dbReference>
<accession>A0A348W8I1</accession>
<protein>
    <recommendedName>
        <fullName evidence="4">DNA mismatch repair proteins mutS family domain-containing protein</fullName>
    </recommendedName>
</protein>
<evidence type="ECO:0000259" key="4">
    <source>
        <dbReference type="Pfam" id="PF00488"/>
    </source>
</evidence>